<organism evidence="4 5">
    <name type="scientific">Tumidithrix elongata BACA0141</name>
    <dbReference type="NCBI Taxonomy" id="2716417"/>
    <lineage>
        <taxon>Bacteria</taxon>
        <taxon>Bacillati</taxon>
        <taxon>Cyanobacteriota</taxon>
        <taxon>Cyanophyceae</taxon>
        <taxon>Pseudanabaenales</taxon>
        <taxon>Pseudanabaenaceae</taxon>
        <taxon>Tumidithrix</taxon>
        <taxon>Tumidithrix elongata</taxon>
    </lineage>
</organism>
<dbReference type="Proteomes" id="UP001333818">
    <property type="component" value="Unassembled WGS sequence"/>
</dbReference>
<keyword evidence="3" id="KW-0963">Cytoplasm</keyword>
<dbReference type="Pfam" id="PF01730">
    <property type="entry name" value="UreF"/>
    <property type="match status" value="1"/>
</dbReference>
<protein>
    <recommendedName>
        <fullName evidence="3">Urease accessory protein UreF</fullName>
    </recommendedName>
</protein>
<keyword evidence="1 3" id="KW-0996">Nickel insertion</keyword>
<accession>A0AAW9Q0B8</accession>
<evidence type="ECO:0000256" key="1">
    <source>
        <dbReference type="ARBA" id="ARBA00022988"/>
    </source>
</evidence>
<dbReference type="GO" id="GO:0005737">
    <property type="term" value="C:cytoplasm"/>
    <property type="evidence" value="ECO:0007669"/>
    <property type="project" value="UniProtKB-SubCell"/>
</dbReference>
<dbReference type="InterPro" id="IPR002639">
    <property type="entry name" value="UreF"/>
</dbReference>
<name>A0AAW9Q0B8_9CYAN</name>
<dbReference type="EMBL" id="JAZBJZ010000089">
    <property type="protein sequence ID" value="MEE3718712.1"/>
    <property type="molecule type" value="Genomic_DNA"/>
</dbReference>
<proteinExistence type="inferred from homology"/>
<keyword evidence="5" id="KW-1185">Reference proteome</keyword>
<comment type="caution">
    <text evidence="4">The sequence shown here is derived from an EMBL/GenBank/DDBJ whole genome shotgun (WGS) entry which is preliminary data.</text>
</comment>
<gene>
    <name evidence="3" type="primary">ureF</name>
    <name evidence="4" type="ORF">V2H45_18375</name>
</gene>
<sequence length="263" mass="29467">MEAALILVTAIRIADILTHTIMIAKNFQLLRLLQLASPALPIGAYSYSEGLETLCDRGVIQNQEDLKHWLGQELQYGAIRIEAAVMLRAYRATQQEDENALKYWNDWLSATRETEELRLQSWQMGQSLLKLVSDMNGNSLETADPNLTKLVSSLPSFRENSEGQGCNLAIAYGLTAAIWLIDEKLALMAYLHSWLANLVSAAVKLIPLGQTVGQQILFDFNAQIERSQDSLLTLADDRMESCSWGLAIASMTHETQYSRLFRS</sequence>
<dbReference type="PANTHER" id="PTHR33620:SF1">
    <property type="entry name" value="UREASE ACCESSORY PROTEIN F"/>
    <property type="match status" value="1"/>
</dbReference>
<dbReference type="HAMAP" id="MF_01385">
    <property type="entry name" value="UreF"/>
    <property type="match status" value="1"/>
</dbReference>
<comment type="function">
    <text evidence="3">Required for maturation of urease via the functional incorporation of the urease nickel metallocenter.</text>
</comment>
<dbReference type="InterPro" id="IPR038277">
    <property type="entry name" value="UreF_sf"/>
</dbReference>
<evidence type="ECO:0000256" key="3">
    <source>
        <dbReference type="HAMAP-Rule" id="MF_01385"/>
    </source>
</evidence>
<dbReference type="Gene3D" id="1.10.4190.10">
    <property type="entry name" value="Urease accessory protein UreF"/>
    <property type="match status" value="1"/>
</dbReference>
<comment type="subcellular location">
    <subcellularLocation>
        <location evidence="3">Cytoplasm</location>
    </subcellularLocation>
</comment>
<evidence type="ECO:0000313" key="4">
    <source>
        <dbReference type="EMBL" id="MEE3718712.1"/>
    </source>
</evidence>
<dbReference type="GO" id="GO:0016151">
    <property type="term" value="F:nickel cation binding"/>
    <property type="evidence" value="ECO:0007669"/>
    <property type="project" value="UniProtKB-UniRule"/>
</dbReference>
<reference evidence="4" key="1">
    <citation type="submission" date="2024-01" db="EMBL/GenBank/DDBJ databases">
        <title>Bank of Algae and Cyanobacteria of the Azores (BACA) strain genomes.</title>
        <authorList>
            <person name="Luz R."/>
            <person name="Cordeiro R."/>
            <person name="Fonseca A."/>
            <person name="Goncalves V."/>
        </authorList>
    </citation>
    <scope>NUCLEOTIDE SEQUENCE</scope>
    <source>
        <strain evidence="4">BACA0141</strain>
    </source>
</reference>
<keyword evidence="2 3" id="KW-0143">Chaperone</keyword>
<dbReference type="PANTHER" id="PTHR33620">
    <property type="entry name" value="UREASE ACCESSORY PROTEIN F"/>
    <property type="match status" value="1"/>
</dbReference>
<comment type="similarity">
    <text evidence="3">Belongs to the UreF family.</text>
</comment>
<comment type="subunit">
    <text evidence="3">UreD, UreF and UreG form a complex that acts as a GTP-hydrolysis-dependent molecular chaperone, activating the urease apoprotein by helping to assemble the nickel containing metallocenter of UreC. The UreE protein probably delivers the nickel.</text>
</comment>
<dbReference type="PIRSF" id="PIRSF009467">
    <property type="entry name" value="Ureas_acces_UreF"/>
    <property type="match status" value="1"/>
</dbReference>
<evidence type="ECO:0000256" key="2">
    <source>
        <dbReference type="ARBA" id="ARBA00023186"/>
    </source>
</evidence>
<evidence type="ECO:0000313" key="5">
    <source>
        <dbReference type="Proteomes" id="UP001333818"/>
    </source>
</evidence>
<dbReference type="AlphaFoldDB" id="A0AAW9Q0B8"/>